<dbReference type="EMBL" id="UINC01060767">
    <property type="protein sequence ID" value="SVB85621.1"/>
    <property type="molecule type" value="Genomic_DNA"/>
</dbReference>
<feature type="non-terminal residue" evidence="1">
    <location>
        <position position="1"/>
    </location>
</feature>
<dbReference type="Gene3D" id="3.40.50.20">
    <property type="match status" value="1"/>
</dbReference>
<evidence type="ECO:0000313" key="1">
    <source>
        <dbReference type="EMBL" id="SVB85621.1"/>
    </source>
</evidence>
<gene>
    <name evidence="1" type="ORF">METZ01_LOCUS238475</name>
</gene>
<sequence>VTLVEKVLILGAGVYQLPLISAVQRLGFSAVVVSIPGRYP</sequence>
<dbReference type="AlphaFoldDB" id="A0A382HGJ0"/>
<evidence type="ECO:0008006" key="2">
    <source>
        <dbReference type="Google" id="ProtNLM"/>
    </source>
</evidence>
<accession>A0A382HGJ0</accession>
<feature type="non-terminal residue" evidence="1">
    <location>
        <position position="40"/>
    </location>
</feature>
<proteinExistence type="predicted"/>
<protein>
    <recommendedName>
        <fullName evidence="2">LpxI N-terminal domain-containing protein</fullName>
    </recommendedName>
</protein>
<organism evidence="1">
    <name type="scientific">marine metagenome</name>
    <dbReference type="NCBI Taxonomy" id="408172"/>
    <lineage>
        <taxon>unclassified sequences</taxon>
        <taxon>metagenomes</taxon>
        <taxon>ecological metagenomes</taxon>
    </lineage>
</organism>
<reference evidence="1" key="1">
    <citation type="submission" date="2018-05" db="EMBL/GenBank/DDBJ databases">
        <authorList>
            <person name="Lanie J.A."/>
            <person name="Ng W.-L."/>
            <person name="Kazmierczak K.M."/>
            <person name="Andrzejewski T.M."/>
            <person name="Davidsen T.M."/>
            <person name="Wayne K.J."/>
            <person name="Tettelin H."/>
            <person name="Glass J.I."/>
            <person name="Rusch D."/>
            <person name="Podicherti R."/>
            <person name="Tsui H.-C.T."/>
            <person name="Winkler M.E."/>
        </authorList>
    </citation>
    <scope>NUCLEOTIDE SEQUENCE</scope>
</reference>
<name>A0A382HGJ0_9ZZZZ</name>